<name>A0A644URT7_9ZZZZ</name>
<keyword evidence="1" id="KW-0812">Transmembrane</keyword>
<feature type="transmembrane region" description="Helical" evidence="1">
    <location>
        <begin position="384"/>
        <end position="410"/>
    </location>
</feature>
<keyword evidence="1" id="KW-1133">Transmembrane helix</keyword>
<feature type="transmembrane region" description="Helical" evidence="1">
    <location>
        <begin position="129"/>
        <end position="150"/>
    </location>
</feature>
<organism evidence="2">
    <name type="scientific">bioreactor metagenome</name>
    <dbReference type="NCBI Taxonomy" id="1076179"/>
    <lineage>
        <taxon>unclassified sequences</taxon>
        <taxon>metagenomes</taxon>
        <taxon>ecological metagenomes</taxon>
    </lineage>
</organism>
<keyword evidence="1" id="KW-0472">Membrane</keyword>
<feature type="transmembrane region" description="Helical" evidence="1">
    <location>
        <begin position="236"/>
        <end position="256"/>
    </location>
</feature>
<evidence type="ECO:0008006" key="3">
    <source>
        <dbReference type="Google" id="ProtNLM"/>
    </source>
</evidence>
<proteinExistence type="predicted"/>
<protein>
    <recommendedName>
        <fullName evidence="3">Transmembrane protein EpsG</fullName>
    </recommendedName>
</protein>
<feature type="transmembrane region" description="Helical" evidence="1">
    <location>
        <begin position="206"/>
        <end position="229"/>
    </location>
</feature>
<dbReference type="Pfam" id="PF14897">
    <property type="entry name" value="EpsG"/>
    <property type="match status" value="1"/>
</dbReference>
<dbReference type="AlphaFoldDB" id="A0A644URT7"/>
<feature type="transmembrane region" description="Helical" evidence="1">
    <location>
        <begin position="157"/>
        <end position="177"/>
    </location>
</feature>
<feature type="transmembrane region" description="Helical" evidence="1">
    <location>
        <begin position="326"/>
        <end position="347"/>
    </location>
</feature>
<dbReference type="EMBL" id="VSSQ01000154">
    <property type="protein sequence ID" value="MPL81727.1"/>
    <property type="molecule type" value="Genomic_DNA"/>
</dbReference>
<feature type="transmembrane region" description="Helical" evidence="1">
    <location>
        <begin position="24"/>
        <end position="43"/>
    </location>
</feature>
<accession>A0A644URT7</accession>
<gene>
    <name evidence="2" type="ORF">SDC9_27657</name>
</gene>
<reference evidence="2" key="1">
    <citation type="submission" date="2019-08" db="EMBL/GenBank/DDBJ databases">
        <authorList>
            <person name="Kucharzyk K."/>
            <person name="Murdoch R.W."/>
            <person name="Higgins S."/>
            <person name="Loffler F."/>
        </authorList>
    </citation>
    <scope>NUCLEOTIDE SEQUENCE</scope>
</reference>
<comment type="caution">
    <text evidence="2">The sequence shown here is derived from an EMBL/GenBank/DDBJ whole genome shotgun (WGS) entry which is preliminary data.</text>
</comment>
<evidence type="ECO:0000313" key="2">
    <source>
        <dbReference type="EMBL" id="MPL81727.1"/>
    </source>
</evidence>
<evidence type="ECO:0000256" key="1">
    <source>
        <dbReference type="SAM" id="Phobius"/>
    </source>
</evidence>
<sequence>MLSSNRTIRKTDIKNLTGRAKPKALPVTLLFLIWPFALLLTSLKNFNAPGAKKGFILFCLYFGFVFIISMDLEGADSARYAQMLRDLHQLPLSFSNLWASLYSYESNLLDIYQPLLTWVVSLFTDNAHILFSLFALVFGWFYANNIWIILKEIQSNISYTLVIFMFAFALIIPIWYINGVRMYTAAQIFIYGVLRYFIENERKKGLMWAGVSAFVHFSFIFPLFILLVFKFIPKKILIYSIFFIVTLFVSEVNLFLVQDSLRLLPEIFQPRVSSYTNTDYAFSIAASAKEYNWYVGFSGTSLKIAVTSMLFVLLFHGRKTLRSNLFLYEFACFILLFGSLANLASLVPSGGRFLALVNALSMVFIVLYLSSYRINFMVKLVRTLSLPLLIFYCIFSIRVGFDFIGISTFLGNPITALFIEDSTPIIEYVKSLF</sequence>
<feature type="transmembrane region" description="Helical" evidence="1">
    <location>
        <begin position="55"/>
        <end position="75"/>
    </location>
</feature>
<feature type="transmembrane region" description="Helical" evidence="1">
    <location>
        <begin position="353"/>
        <end position="372"/>
    </location>
</feature>
<feature type="transmembrane region" description="Helical" evidence="1">
    <location>
        <begin position="293"/>
        <end position="314"/>
    </location>
</feature>
<dbReference type="InterPro" id="IPR049458">
    <property type="entry name" value="EpsG-like"/>
</dbReference>